<protein>
    <submittedName>
        <fullName evidence="1">Uncharacterized protein</fullName>
    </submittedName>
</protein>
<dbReference type="EMBL" id="CP025012">
    <property type="protein sequence ID" value="AUW42255.1"/>
    <property type="molecule type" value="Genomic_DNA"/>
</dbReference>
<organism evidence="1 2">
    <name type="scientific">Rhizobium leguminosarum</name>
    <dbReference type="NCBI Taxonomy" id="384"/>
    <lineage>
        <taxon>Bacteria</taxon>
        <taxon>Pseudomonadati</taxon>
        <taxon>Pseudomonadota</taxon>
        <taxon>Alphaproteobacteria</taxon>
        <taxon>Hyphomicrobiales</taxon>
        <taxon>Rhizobiaceae</taxon>
        <taxon>Rhizobium/Agrobacterium group</taxon>
        <taxon>Rhizobium</taxon>
    </lineage>
</organism>
<evidence type="ECO:0000313" key="1">
    <source>
        <dbReference type="EMBL" id="AUW42255.1"/>
    </source>
</evidence>
<accession>A0A2K9Z1Y8</accession>
<dbReference type="AlphaFoldDB" id="A0A2K9Z1Y8"/>
<reference evidence="1 2" key="1">
    <citation type="submission" date="2017-11" db="EMBL/GenBank/DDBJ databases">
        <title>Complete genome of Rhizobium leguminosarum Norway, an ineffective micro-symbiont.</title>
        <authorList>
            <person name="Hoffrichter A."/>
            <person name="Liang J."/>
            <person name="Brachmann A."/>
            <person name="Marin M."/>
        </authorList>
    </citation>
    <scope>NUCLEOTIDE SEQUENCE [LARGE SCALE GENOMIC DNA]</scope>
    <source>
        <strain evidence="1 2">Norway</strain>
    </source>
</reference>
<gene>
    <name evidence="1" type="ORF">CUJ84_Chr001883</name>
</gene>
<proteinExistence type="predicted"/>
<sequence>MSQALYCAAASGLGICGFLAARVTFLKSLTARAKEYLLAWPFEFLFLQSLVDQGHIPATSKWIDDASQD</sequence>
<dbReference type="Proteomes" id="UP000238523">
    <property type="component" value="Chromosome"/>
</dbReference>
<evidence type="ECO:0000313" key="2">
    <source>
        <dbReference type="Proteomes" id="UP000238523"/>
    </source>
</evidence>
<name>A0A2K9Z1Y8_RHILE</name>